<organism evidence="1">
    <name type="scientific">marine sediment metagenome</name>
    <dbReference type="NCBI Taxonomy" id="412755"/>
    <lineage>
        <taxon>unclassified sequences</taxon>
        <taxon>metagenomes</taxon>
        <taxon>ecological metagenomes</taxon>
    </lineage>
</organism>
<comment type="caution">
    <text evidence="1">The sequence shown here is derived from an EMBL/GenBank/DDBJ whole genome shotgun (WGS) entry which is preliminary data.</text>
</comment>
<proteinExistence type="predicted"/>
<dbReference type="EMBL" id="BARW01000028">
    <property type="protein sequence ID" value="GAI68368.1"/>
    <property type="molecule type" value="Genomic_DNA"/>
</dbReference>
<name>X1QJE1_9ZZZZ</name>
<accession>X1QJE1</accession>
<reference evidence="1" key="1">
    <citation type="journal article" date="2014" name="Front. Microbiol.">
        <title>High frequency of phylogenetically diverse reductive dehalogenase-homologous genes in deep subseafloor sedimentary metagenomes.</title>
        <authorList>
            <person name="Kawai M."/>
            <person name="Futagami T."/>
            <person name="Toyoda A."/>
            <person name="Takaki Y."/>
            <person name="Nishi S."/>
            <person name="Hori S."/>
            <person name="Arai W."/>
            <person name="Tsubouchi T."/>
            <person name="Morono Y."/>
            <person name="Uchiyama I."/>
            <person name="Ito T."/>
            <person name="Fujiyama A."/>
            <person name="Inagaki F."/>
            <person name="Takami H."/>
        </authorList>
    </citation>
    <scope>NUCLEOTIDE SEQUENCE</scope>
    <source>
        <strain evidence="1">Expedition CK06-06</strain>
    </source>
</reference>
<gene>
    <name evidence="1" type="ORF">S12H4_00308</name>
</gene>
<sequence length="225" mass="24841">MAVIKVGPIVSDIRNSIGDTTFARNSWGLFTRKRVKPAYDPEDVSPRRQAVHDAMTFLHAEWRTTLDAAQRATWNQSPRDVGALGDRICLTGRHAFIKTNVIEVLAGHVYIPTAPPILYAAGVPVITWTAEVTAGVVIEAVDPPVAGNAVLQAQLSPVLPPTRNFWKGPWATIHWIDQAHPPPVTLSEGQPYLIGDRFFARVRFIDHVGRVSVTNYKTLDIRADP</sequence>
<dbReference type="AlphaFoldDB" id="X1QJE1"/>
<protein>
    <submittedName>
        <fullName evidence="1">Uncharacterized protein</fullName>
    </submittedName>
</protein>
<evidence type="ECO:0000313" key="1">
    <source>
        <dbReference type="EMBL" id="GAI68368.1"/>
    </source>
</evidence>